<dbReference type="OrthoDB" id="1741334at2759"/>
<organism evidence="10 11">
    <name type="scientific">Mycena indigotica</name>
    <dbReference type="NCBI Taxonomy" id="2126181"/>
    <lineage>
        <taxon>Eukaryota</taxon>
        <taxon>Fungi</taxon>
        <taxon>Dikarya</taxon>
        <taxon>Basidiomycota</taxon>
        <taxon>Agaricomycotina</taxon>
        <taxon>Agaricomycetes</taxon>
        <taxon>Agaricomycetidae</taxon>
        <taxon>Agaricales</taxon>
        <taxon>Marasmiineae</taxon>
        <taxon>Mycenaceae</taxon>
        <taxon>Mycena</taxon>
    </lineage>
</organism>
<keyword evidence="4 9" id="KW-0479">Metal-binding</keyword>
<feature type="binding site" evidence="9">
    <location>
        <begin position="31"/>
        <end position="38"/>
    </location>
    <ligand>
        <name>ATP</name>
        <dbReference type="ChEBI" id="CHEBI:30616"/>
    </ligand>
</feature>
<dbReference type="GO" id="GO:0046872">
    <property type="term" value="F:metal ion binding"/>
    <property type="evidence" value="ECO:0007669"/>
    <property type="project" value="UniProtKB-KW"/>
</dbReference>
<dbReference type="EMBL" id="JACAZF010000004">
    <property type="protein sequence ID" value="KAF7307114.1"/>
    <property type="molecule type" value="Genomic_DNA"/>
</dbReference>
<dbReference type="PROSITE" id="PS01215">
    <property type="entry name" value="MRP"/>
    <property type="match status" value="1"/>
</dbReference>
<evidence type="ECO:0000256" key="3">
    <source>
        <dbReference type="ARBA" id="ARBA00022490"/>
    </source>
</evidence>
<evidence type="ECO:0000256" key="6">
    <source>
        <dbReference type="ARBA" id="ARBA00022840"/>
    </source>
</evidence>
<evidence type="ECO:0000256" key="2">
    <source>
        <dbReference type="ARBA" id="ARBA00022485"/>
    </source>
</evidence>
<keyword evidence="5 9" id="KW-0547">Nucleotide-binding</keyword>
<keyword evidence="6 9" id="KW-0067">ATP-binding</keyword>
<gene>
    <name evidence="10" type="ORF">MIND_00504800</name>
</gene>
<sequence length="291" mass="31301">MSNPSQNFLSLSAMAAQRLDSVKHIIIVLSGKGGVGKSSVSTQLALSLYNTSPTARVGILDVDLTGPSIPRMFGVDKSAVHQSSDGWVPVYADGAQARLACMSVGFLLKNKGDSVVWRGPKKNGMIRQFLSDVRWGDLDYLVIDTPPGTSDEHLSLLEHMAPLHSRLSSVIVTTPQAVALMDAMKCLSFTRAVNLRVLGLIENMSGYVCPCCGEVSNVFSTGGGEAMANREGLEFLGNLPIDTELVSLLDDAEQSSEMSLQARYSNTPSSKLFQNIARRIVVSLGERHDEA</sequence>
<dbReference type="InterPro" id="IPR033756">
    <property type="entry name" value="YlxH/NBP35"/>
</dbReference>
<keyword evidence="3 9" id="KW-0963">Cytoplasm</keyword>
<evidence type="ECO:0000313" key="11">
    <source>
        <dbReference type="Proteomes" id="UP000636479"/>
    </source>
</evidence>
<dbReference type="GO" id="GO:0016226">
    <property type="term" value="P:iron-sulfur cluster assembly"/>
    <property type="evidence" value="ECO:0007669"/>
    <property type="project" value="UniProtKB-UniRule"/>
</dbReference>
<dbReference type="RefSeq" id="XP_037222133.1">
    <property type="nucleotide sequence ID" value="XM_037361841.1"/>
</dbReference>
<dbReference type="InterPro" id="IPR000808">
    <property type="entry name" value="Mrp-like_CS"/>
</dbReference>
<name>A0A8H6SXE0_9AGAR</name>
<dbReference type="AlphaFoldDB" id="A0A8H6SXE0"/>
<dbReference type="GO" id="GO:0051539">
    <property type="term" value="F:4 iron, 4 sulfur cluster binding"/>
    <property type="evidence" value="ECO:0007669"/>
    <property type="project" value="UniProtKB-UniRule"/>
</dbReference>
<dbReference type="GO" id="GO:0140663">
    <property type="term" value="F:ATP-dependent FeS chaperone activity"/>
    <property type="evidence" value="ECO:0007669"/>
    <property type="project" value="InterPro"/>
</dbReference>
<dbReference type="GeneID" id="59344357"/>
<dbReference type="Proteomes" id="UP000636479">
    <property type="component" value="Unassembled WGS sequence"/>
</dbReference>
<evidence type="ECO:0000256" key="1">
    <source>
        <dbReference type="ARBA" id="ARBA00004496"/>
    </source>
</evidence>
<comment type="subcellular location">
    <subcellularLocation>
        <location evidence="1 9">Cytoplasm</location>
    </subcellularLocation>
</comment>
<dbReference type="PANTHER" id="PTHR23264">
    <property type="entry name" value="NUCLEOTIDE-BINDING PROTEIN NBP35 YEAST -RELATED"/>
    <property type="match status" value="1"/>
</dbReference>
<dbReference type="InterPro" id="IPR019591">
    <property type="entry name" value="Mrp/NBP35_ATP-bd"/>
</dbReference>
<reference evidence="10" key="1">
    <citation type="submission" date="2020-05" db="EMBL/GenBank/DDBJ databases">
        <title>Mycena genomes resolve the evolution of fungal bioluminescence.</title>
        <authorList>
            <person name="Tsai I.J."/>
        </authorList>
    </citation>
    <scope>NUCLEOTIDE SEQUENCE</scope>
    <source>
        <strain evidence="10">171206Taipei</strain>
    </source>
</reference>
<dbReference type="InterPro" id="IPR028600">
    <property type="entry name" value="NUBP2/Cfd1_eukaryotes"/>
</dbReference>
<dbReference type="HAMAP" id="MF_03039">
    <property type="entry name" value="NUBP2"/>
    <property type="match status" value="1"/>
</dbReference>
<evidence type="ECO:0000256" key="9">
    <source>
        <dbReference type="HAMAP-Rule" id="MF_03039"/>
    </source>
</evidence>
<dbReference type="Gene3D" id="3.40.50.300">
    <property type="entry name" value="P-loop containing nucleotide triphosphate hydrolases"/>
    <property type="match status" value="1"/>
</dbReference>
<dbReference type="SUPFAM" id="SSF52540">
    <property type="entry name" value="P-loop containing nucleoside triphosphate hydrolases"/>
    <property type="match status" value="1"/>
</dbReference>
<comment type="function">
    <text evidence="9">Component of the cytosolic iron-sulfur (Fe/S) protein assembly (CIA) machinery. Required for maturation of extramitochondrial Fe-S proteins. The NBP35-CFD1 heterotetramer forms a Fe-S scaffold complex, mediating the de novo assembly of an Fe-S cluster and its transfer to target apoproteins.</text>
</comment>
<dbReference type="GO" id="GO:0005829">
    <property type="term" value="C:cytosol"/>
    <property type="evidence" value="ECO:0007669"/>
    <property type="project" value="TreeGrafter"/>
</dbReference>
<keyword evidence="11" id="KW-1185">Reference proteome</keyword>
<keyword evidence="2 9" id="KW-0004">4Fe-4S</keyword>
<keyword evidence="7 9" id="KW-0408">Iron</keyword>
<dbReference type="PANTHER" id="PTHR23264:SF19">
    <property type="entry name" value="CYTOSOLIC FE-S CLUSTER ASSEMBLY FACTOR NUBP2"/>
    <property type="match status" value="1"/>
</dbReference>
<dbReference type="Pfam" id="PF10609">
    <property type="entry name" value="ParA"/>
    <property type="match status" value="1"/>
</dbReference>
<keyword evidence="8 9" id="KW-0411">Iron-sulfur</keyword>
<evidence type="ECO:0000256" key="8">
    <source>
        <dbReference type="ARBA" id="ARBA00023014"/>
    </source>
</evidence>
<dbReference type="InterPro" id="IPR027417">
    <property type="entry name" value="P-loop_NTPase"/>
</dbReference>
<comment type="caution">
    <text evidence="10">The sequence shown here is derived from an EMBL/GenBank/DDBJ whole genome shotgun (WGS) entry which is preliminary data.</text>
</comment>
<evidence type="ECO:0000256" key="5">
    <source>
        <dbReference type="ARBA" id="ARBA00022741"/>
    </source>
</evidence>
<feature type="binding site" evidence="9">
    <location>
        <position position="212"/>
    </location>
    <ligand>
        <name>[4Fe-4S] cluster</name>
        <dbReference type="ChEBI" id="CHEBI:49883"/>
        <note>ligand shared between dimeric partners</note>
    </ligand>
</feature>
<dbReference type="GO" id="GO:0005524">
    <property type="term" value="F:ATP binding"/>
    <property type="evidence" value="ECO:0007669"/>
    <property type="project" value="UniProtKB-KW"/>
</dbReference>
<evidence type="ECO:0000256" key="4">
    <source>
        <dbReference type="ARBA" id="ARBA00022723"/>
    </source>
</evidence>
<proteinExistence type="inferred from homology"/>
<evidence type="ECO:0000313" key="10">
    <source>
        <dbReference type="EMBL" id="KAF7307114.1"/>
    </source>
</evidence>
<evidence type="ECO:0000256" key="7">
    <source>
        <dbReference type="ARBA" id="ARBA00023004"/>
    </source>
</evidence>
<comment type="similarity">
    <text evidence="9">Belongs to the Mrp/NBP35 ATP-binding proteins family. NUBP2/CFD1 subfamily.</text>
</comment>
<feature type="binding site" evidence="9">
    <location>
        <position position="209"/>
    </location>
    <ligand>
        <name>[4Fe-4S] cluster</name>
        <dbReference type="ChEBI" id="CHEBI:49883"/>
        <note>ligand shared between dimeric partners</note>
    </ligand>
</feature>
<accession>A0A8H6SXE0</accession>
<dbReference type="CDD" id="cd02037">
    <property type="entry name" value="Mrp_NBP35"/>
    <property type="match status" value="1"/>
</dbReference>
<dbReference type="HAMAP" id="MF_02040">
    <property type="entry name" value="Mrp_NBP35"/>
    <property type="match status" value="1"/>
</dbReference>
<protein>
    <submittedName>
        <fullName evidence="10">Cytosolic Fe-S cluster assembly factor CFD1</fullName>
    </submittedName>
</protein>
<dbReference type="FunFam" id="3.40.50.300:FF:001119">
    <property type="entry name" value="Iron-sulfur cluster carrier protein"/>
    <property type="match status" value="1"/>
</dbReference>